<dbReference type="AlphaFoldDB" id="A0A5E4NG33"/>
<dbReference type="InterPro" id="IPR047801">
    <property type="entry name" value="Peptidase_C45"/>
</dbReference>
<keyword evidence="1" id="KW-0732">Signal</keyword>
<evidence type="ECO:0000313" key="4">
    <source>
        <dbReference type="Proteomes" id="UP000325440"/>
    </source>
</evidence>
<dbReference type="NCBIfam" id="NF040521">
    <property type="entry name" value="C45_proenzyme"/>
    <property type="match status" value="1"/>
</dbReference>
<dbReference type="InterPro" id="IPR005079">
    <property type="entry name" value="Peptidase_C45_hydrolase"/>
</dbReference>
<feature type="signal peptide" evidence="1">
    <location>
        <begin position="1"/>
        <end position="18"/>
    </location>
</feature>
<dbReference type="Gene3D" id="3.60.60.10">
    <property type="entry name" value="Penicillin V Acylase, Chain A"/>
    <property type="match status" value="1"/>
</dbReference>
<feature type="domain" description="Peptidase C45 hydrolase" evidence="2">
    <location>
        <begin position="156"/>
        <end position="411"/>
    </location>
</feature>
<dbReference type="Pfam" id="PF03417">
    <property type="entry name" value="AAT"/>
    <property type="match status" value="1"/>
</dbReference>
<gene>
    <name evidence="3" type="ORF">CINCED_3A011608</name>
</gene>
<keyword evidence="4" id="KW-1185">Reference proteome</keyword>
<dbReference type="Proteomes" id="UP000325440">
    <property type="component" value="Unassembled WGS sequence"/>
</dbReference>
<feature type="chain" id="PRO_5023133113" evidence="1">
    <location>
        <begin position="19"/>
        <end position="454"/>
    </location>
</feature>
<sequence length="454" mass="50755">MFAILYVLMTFASLIVSPTDYHGKAPPGTESHSPSTLPRRQSYIPVHYVTGCHYEVGVSVGRVYANMIQQYVKAYGPLKDLLAAYATPKGKKIYQDSLDSCRRYFPQYVIEMEGMADGSGVPFEQLFIITLDDTLLLNVNDNTPDPGPIGCTSILVNQDSAQFLGHTEDSVKETVNNYIILAAHVIPSEREKGGIFAAREEKFEALTYVAHLSGYASGHNMFGLIFSVNQIFVSKPLSGRIPREIVCRALLAARADLEEIMFILINPGCGTANGFNVNLGFLNNLKGERELHTVEVVPDPTGPYSNAFLTRFPMGFNSLHTNRLLHLKYPELNQDGYHGSLTRENRYKILTGQMPNDKITNLAELLTVLGNQDDMGVYPIFGDSDTAYVNTINLGVFDFEEKTWTMWCNDPLRNQPLLQLPLTFKDLIYPTLDELIINNIKDVQPVVLNDKEIK</sequence>
<proteinExistence type="predicted"/>
<dbReference type="EMBL" id="CABPRJ010001982">
    <property type="protein sequence ID" value="VVC42708.1"/>
    <property type="molecule type" value="Genomic_DNA"/>
</dbReference>
<evidence type="ECO:0000313" key="3">
    <source>
        <dbReference type="EMBL" id="VVC42708.1"/>
    </source>
</evidence>
<name>A0A5E4NG33_9HEMI</name>
<evidence type="ECO:0000259" key="2">
    <source>
        <dbReference type="Pfam" id="PF03417"/>
    </source>
</evidence>
<evidence type="ECO:0000256" key="1">
    <source>
        <dbReference type="SAM" id="SignalP"/>
    </source>
</evidence>
<accession>A0A5E4NG33</accession>
<dbReference type="PANTHER" id="PTHR34180:SF1">
    <property type="entry name" value="BETA-ALANYL-DOPAMINE_CARCININE HYDROLASE"/>
    <property type="match status" value="1"/>
</dbReference>
<dbReference type="InterPro" id="IPR047794">
    <property type="entry name" value="C45_proenzyme-like"/>
</dbReference>
<protein>
    <submittedName>
        <fullName evidence="3">Peptidase C45</fullName>
    </submittedName>
</protein>
<dbReference type="PANTHER" id="PTHR34180">
    <property type="entry name" value="PEPTIDASE C45"/>
    <property type="match status" value="1"/>
</dbReference>
<dbReference type="OrthoDB" id="189997at2759"/>
<dbReference type="Gene3D" id="1.10.10.2120">
    <property type="match status" value="1"/>
</dbReference>
<reference evidence="3 4" key="1">
    <citation type="submission" date="2019-08" db="EMBL/GenBank/DDBJ databases">
        <authorList>
            <person name="Alioto T."/>
            <person name="Alioto T."/>
            <person name="Gomez Garrido J."/>
        </authorList>
    </citation>
    <scope>NUCLEOTIDE SEQUENCE [LARGE SCALE GENOMIC DNA]</scope>
</reference>
<organism evidence="3 4">
    <name type="scientific">Cinara cedri</name>
    <dbReference type="NCBI Taxonomy" id="506608"/>
    <lineage>
        <taxon>Eukaryota</taxon>
        <taxon>Metazoa</taxon>
        <taxon>Ecdysozoa</taxon>
        <taxon>Arthropoda</taxon>
        <taxon>Hexapoda</taxon>
        <taxon>Insecta</taxon>
        <taxon>Pterygota</taxon>
        <taxon>Neoptera</taxon>
        <taxon>Paraneoptera</taxon>
        <taxon>Hemiptera</taxon>
        <taxon>Sternorrhyncha</taxon>
        <taxon>Aphidomorpha</taxon>
        <taxon>Aphidoidea</taxon>
        <taxon>Aphididae</taxon>
        <taxon>Lachninae</taxon>
        <taxon>Cinara</taxon>
    </lineage>
</organism>